<sequence>MPGRASGRCCRGVVALGNVLRAGTAAGTVLLLRLDPLLYEAALDQLERRWPVGTPGGAGAVYLDDGMILTSVGLDNVNGGVTLCGETGAICQAYTLNRRITASIFLYRESGGEPYVMAPCGTCQERLALWGPDVEVAVPDSDSPAGWSARTLADVHPYYWAKVFAGGEWPPASLHIEP</sequence>
<protein>
    <submittedName>
        <fullName evidence="1">Cytidine deaminase</fullName>
        <ecNumber evidence="1">3.5.4.5</ecNumber>
    </submittedName>
</protein>
<name>A0ABV6P3E1_9ACTN</name>
<dbReference type="InterPro" id="IPR016193">
    <property type="entry name" value="Cytidine_deaminase-like"/>
</dbReference>
<dbReference type="NCBIfam" id="NF006155">
    <property type="entry name" value="PRK08298.1"/>
    <property type="match status" value="1"/>
</dbReference>
<accession>A0ABV6P3E1</accession>
<proteinExistence type="predicted"/>
<dbReference type="CDD" id="cd01283">
    <property type="entry name" value="cytidine_deaminase"/>
    <property type="match status" value="1"/>
</dbReference>
<organism evidence="1 2">
    <name type="scientific">Plantactinospora siamensis</name>
    <dbReference type="NCBI Taxonomy" id="555372"/>
    <lineage>
        <taxon>Bacteria</taxon>
        <taxon>Bacillati</taxon>
        <taxon>Actinomycetota</taxon>
        <taxon>Actinomycetes</taxon>
        <taxon>Micromonosporales</taxon>
        <taxon>Micromonosporaceae</taxon>
        <taxon>Plantactinospora</taxon>
    </lineage>
</organism>
<dbReference type="GO" id="GO:0004126">
    <property type="term" value="F:cytidine deaminase activity"/>
    <property type="evidence" value="ECO:0007669"/>
    <property type="project" value="UniProtKB-EC"/>
</dbReference>
<dbReference type="Proteomes" id="UP001589894">
    <property type="component" value="Unassembled WGS sequence"/>
</dbReference>
<dbReference type="EMBL" id="JBHLUE010000026">
    <property type="protein sequence ID" value="MFC0567471.1"/>
    <property type="molecule type" value="Genomic_DNA"/>
</dbReference>
<dbReference type="Gene3D" id="3.40.140.10">
    <property type="entry name" value="Cytidine Deaminase, domain 2"/>
    <property type="match status" value="1"/>
</dbReference>
<dbReference type="EC" id="3.5.4.5" evidence="1"/>
<dbReference type="RefSeq" id="WP_377343483.1">
    <property type="nucleotide sequence ID" value="NZ_JBHLUE010000026.1"/>
</dbReference>
<gene>
    <name evidence="1" type="ORF">ACFFHU_25455</name>
</gene>
<reference evidence="1 2" key="1">
    <citation type="submission" date="2024-09" db="EMBL/GenBank/DDBJ databases">
        <authorList>
            <person name="Sun Q."/>
            <person name="Mori K."/>
        </authorList>
    </citation>
    <scope>NUCLEOTIDE SEQUENCE [LARGE SCALE GENOMIC DNA]</scope>
    <source>
        <strain evidence="1 2">TBRC 2205</strain>
    </source>
</reference>
<evidence type="ECO:0000313" key="2">
    <source>
        <dbReference type="Proteomes" id="UP001589894"/>
    </source>
</evidence>
<comment type="caution">
    <text evidence="1">The sequence shown here is derived from an EMBL/GenBank/DDBJ whole genome shotgun (WGS) entry which is preliminary data.</text>
</comment>
<keyword evidence="2" id="KW-1185">Reference proteome</keyword>
<evidence type="ECO:0000313" key="1">
    <source>
        <dbReference type="EMBL" id="MFC0567471.1"/>
    </source>
</evidence>
<dbReference type="SUPFAM" id="SSF53927">
    <property type="entry name" value="Cytidine deaminase-like"/>
    <property type="match status" value="1"/>
</dbReference>
<keyword evidence="1" id="KW-0378">Hydrolase</keyword>